<keyword evidence="3" id="KW-1185">Reference proteome</keyword>
<evidence type="ECO:0000256" key="1">
    <source>
        <dbReference type="SAM" id="SignalP"/>
    </source>
</evidence>
<protein>
    <submittedName>
        <fullName evidence="2">Uncharacterized protein</fullName>
    </submittedName>
</protein>
<organism evidence="2 3">
    <name type="scientific">Nocardia huaxiensis</name>
    <dbReference type="NCBI Taxonomy" id="2755382"/>
    <lineage>
        <taxon>Bacteria</taxon>
        <taxon>Bacillati</taxon>
        <taxon>Actinomycetota</taxon>
        <taxon>Actinomycetes</taxon>
        <taxon>Mycobacteriales</taxon>
        <taxon>Nocardiaceae</taxon>
        <taxon>Nocardia</taxon>
    </lineage>
</organism>
<feature type="chain" id="PRO_5028273197" evidence="1">
    <location>
        <begin position="25"/>
        <end position="71"/>
    </location>
</feature>
<dbReference type="RefSeq" id="WP_181584132.1">
    <property type="nucleotide sequence ID" value="NZ_CP059399.1"/>
</dbReference>
<evidence type="ECO:0000313" key="3">
    <source>
        <dbReference type="Proteomes" id="UP000515512"/>
    </source>
</evidence>
<sequence length="71" mass="7253">MKKFVVTAGLFAACAAASFAPASADLYQPYDPWVACKSAGNSDETCAQMAAGPNADQQSGFGWTGSSAVTR</sequence>
<reference evidence="2 3" key="1">
    <citation type="submission" date="2020-07" db="EMBL/GenBank/DDBJ databases">
        <authorList>
            <person name="Zhuang K."/>
            <person name="Ran Y."/>
        </authorList>
    </citation>
    <scope>NUCLEOTIDE SEQUENCE [LARGE SCALE GENOMIC DNA]</scope>
    <source>
        <strain evidence="2 3">WCH-YHL-001</strain>
    </source>
</reference>
<dbReference type="AlphaFoldDB" id="A0A7D6ZDK2"/>
<accession>A0A7D6ZDK2</accession>
<dbReference type="KEGG" id="nhu:H0264_12665"/>
<proteinExistence type="predicted"/>
<name>A0A7D6ZDK2_9NOCA</name>
<evidence type="ECO:0000313" key="2">
    <source>
        <dbReference type="EMBL" id="QLY32968.1"/>
    </source>
</evidence>
<dbReference type="EMBL" id="CP059399">
    <property type="protein sequence ID" value="QLY32968.1"/>
    <property type="molecule type" value="Genomic_DNA"/>
</dbReference>
<dbReference type="Proteomes" id="UP000515512">
    <property type="component" value="Chromosome"/>
</dbReference>
<keyword evidence="1" id="KW-0732">Signal</keyword>
<feature type="signal peptide" evidence="1">
    <location>
        <begin position="1"/>
        <end position="24"/>
    </location>
</feature>
<gene>
    <name evidence="2" type="ORF">H0264_12665</name>
</gene>